<protein>
    <recommendedName>
        <fullName evidence="4">DUF3604 domain-containing protein</fullName>
    </recommendedName>
</protein>
<dbReference type="STRING" id="1685378.AVO44_20365"/>
<sequence>MKQILVGASLTALMAGAGLAQSYLGDLAIDPEDAGIGTQHYSPFVDQSFPNRVFWGDTHLHTSYSTDAGMVGNALGPDEAFRFARGEKVRASLGDYAQLVRPLDFLVVADHAENLGLAPMISESNPQLLANSWGRQVHDLVKAGDPLAAYVLWGESMMVNTDPLDDDDLTRTFYNRIVDTAEHYNEPGVFTALNGFEWTSVTNANNLHRVVMFRDGADKVADIVPFSNYDSSDPEDLWDWMEAYEARTGGKVMAFPHNGNLSNGLMFDDARANGEPLDAAYAERRMRWEPLYEVTQIKGDGEAHPMLSPNDEFADYGTWDRGNFGTELKTPEMLPREYARDALARGLKYEEEIGVNPFKFGMIGSTDSHTSLATSREDNYFGKASMAEPSAIEDRISENPIQPDFLGEEITVKHYETIASGLAAAWARENTREAIWDAFKRKEVYATTGPRMTVRVIAGWDFEPEEVHRPDFAAERYARGVPMGADLFAGPEGSAPSFMVRALRDPDGANLDRIQVVKGWVDANGEPRTKVFDAAWAGDRAPNADGILPPVGDTVTGADYTNTIGSAALGAHWVDPEFDPSQHAYYYVRVLEIPTPTWLAYDEAFYGNLELPEDAVMVHQERAYTSPIWYAPEG</sequence>
<dbReference type="AlphaFoldDB" id="A0A0X3TBP7"/>
<evidence type="ECO:0000256" key="1">
    <source>
        <dbReference type="SAM" id="SignalP"/>
    </source>
</evidence>
<comment type="caution">
    <text evidence="2">The sequence shown here is derived from an EMBL/GenBank/DDBJ whole genome shotgun (WGS) entry which is preliminary data.</text>
</comment>
<reference evidence="3" key="1">
    <citation type="submission" date="2015-12" db="EMBL/GenBank/DDBJ databases">
        <authorList>
            <person name="Zhang G."/>
            <person name="Stingl U."/>
        </authorList>
    </citation>
    <scope>NUCLEOTIDE SEQUENCE [LARGE SCALE GENOMIC DNA]</scope>
    <source>
        <strain evidence="3">ZGT108</strain>
    </source>
</reference>
<gene>
    <name evidence="2" type="ORF">AVO44_20365</name>
</gene>
<proteinExistence type="predicted"/>
<dbReference type="Gene3D" id="3.20.20.140">
    <property type="entry name" value="Metal-dependent hydrolases"/>
    <property type="match status" value="1"/>
</dbReference>
<evidence type="ECO:0008006" key="4">
    <source>
        <dbReference type="Google" id="ProtNLM"/>
    </source>
</evidence>
<dbReference type="RefSeq" id="WP_068341298.1">
    <property type="nucleotide sequence ID" value="NZ_LQBP01000022.1"/>
</dbReference>
<dbReference type="OrthoDB" id="543560at2"/>
<dbReference type="EMBL" id="LQBP01000022">
    <property type="protein sequence ID" value="KUJ73113.1"/>
    <property type="molecule type" value="Genomic_DNA"/>
</dbReference>
<evidence type="ECO:0000313" key="2">
    <source>
        <dbReference type="EMBL" id="KUJ73113.1"/>
    </source>
</evidence>
<accession>A0A0X3TBP7</accession>
<organism evidence="2 3">
    <name type="scientific">Ruegeria profundi</name>
    <dbReference type="NCBI Taxonomy" id="1685378"/>
    <lineage>
        <taxon>Bacteria</taxon>
        <taxon>Pseudomonadati</taxon>
        <taxon>Pseudomonadota</taxon>
        <taxon>Alphaproteobacteria</taxon>
        <taxon>Rhodobacterales</taxon>
        <taxon>Roseobacteraceae</taxon>
        <taxon>Ruegeria</taxon>
    </lineage>
</organism>
<keyword evidence="3" id="KW-1185">Reference proteome</keyword>
<name>A0A0X3TBP7_9RHOB</name>
<evidence type="ECO:0000313" key="3">
    <source>
        <dbReference type="Proteomes" id="UP000053690"/>
    </source>
</evidence>
<dbReference type="Proteomes" id="UP000053690">
    <property type="component" value="Unassembled WGS sequence"/>
</dbReference>
<dbReference type="Pfam" id="PF12228">
    <property type="entry name" value="DUF3604"/>
    <property type="match status" value="1"/>
</dbReference>
<feature type="signal peptide" evidence="1">
    <location>
        <begin position="1"/>
        <end position="20"/>
    </location>
</feature>
<feature type="chain" id="PRO_5007053936" description="DUF3604 domain-containing protein" evidence="1">
    <location>
        <begin position="21"/>
        <end position="634"/>
    </location>
</feature>
<keyword evidence="1" id="KW-0732">Signal</keyword>
<dbReference type="InterPro" id="IPR022028">
    <property type="entry name" value="DUF3604"/>
</dbReference>